<dbReference type="GO" id="GO:0006869">
    <property type="term" value="P:lipid transport"/>
    <property type="evidence" value="ECO:0007669"/>
    <property type="project" value="UniProtKB-KW"/>
</dbReference>
<keyword evidence="4" id="KW-0256">Endoplasmic reticulum</keyword>
<gene>
    <name evidence="11" type="ORF">DdX_16737</name>
</gene>
<evidence type="ECO:0000256" key="6">
    <source>
        <dbReference type="ARBA" id="ARBA00023055"/>
    </source>
</evidence>
<keyword evidence="2" id="KW-0813">Transport</keyword>
<reference evidence="11" key="1">
    <citation type="submission" date="2022-01" db="EMBL/GenBank/DDBJ databases">
        <title>Genome Sequence Resource for Two Populations of Ditylenchus destructor, the Migratory Endoparasitic Phytonematode.</title>
        <authorList>
            <person name="Zhang H."/>
            <person name="Lin R."/>
            <person name="Xie B."/>
        </authorList>
    </citation>
    <scope>NUCLEOTIDE SEQUENCE</scope>
    <source>
        <strain evidence="11">BazhouSP</strain>
    </source>
</reference>
<evidence type="ECO:0000256" key="7">
    <source>
        <dbReference type="ARBA" id="ARBA00023121"/>
    </source>
</evidence>
<evidence type="ECO:0000313" key="12">
    <source>
        <dbReference type="Proteomes" id="UP001201812"/>
    </source>
</evidence>
<evidence type="ECO:0000256" key="8">
    <source>
        <dbReference type="ARBA" id="ARBA00023136"/>
    </source>
</evidence>
<keyword evidence="5" id="KW-1133">Transmembrane helix</keyword>
<comment type="caution">
    <text evidence="11">The sequence shown here is derived from an EMBL/GenBank/DDBJ whole genome shotgun (WGS) entry which is preliminary data.</text>
</comment>
<evidence type="ECO:0000256" key="5">
    <source>
        <dbReference type="ARBA" id="ARBA00022989"/>
    </source>
</evidence>
<feature type="compositionally biased region" description="Polar residues" evidence="9">
    <location>
        <begin position="60"/>
        <end position="71"/>
    </location>
</feature>
<sequence>MLKQSGAQLSERTDFKFRSSALISGTETCLLPPHCKSCRRFSQMCCFKKRKSDKVPENPNIPSTKTTQNPCASVDVNEDVGGGKIYRGWVNLLNERYNPRTFHVNMLETVTVRLQGHMLHIEHHEKAVLRHAFYEDPTLTETEPEIIKEDVYDVSDAKIKLRPCHLSKRRWFSRKYPIKIELAFDPQHASKDRGYLENNTEGIGSDSEDGDTSKHSLKRKSSRVVWLFARSSREKENWFHRLRIASKEYLYPIDNEKGQAIAQMPSIDNLMKSREFYVYMLQDVEFRNQLDSIMNEAVIRSDKQCAKTIFMDLGRYKRTRPSTETGAEFIAVINLIVSRIAYDFVRDEHWLGLVRKKIKTKLGAVHLPCFVETLKLVKFDLGTSIPNILKVYRPIVDQWGIWMDFDMKYDGSVQLTIETQVDLKRLTDQNESFDEPDPGKASYFGVPVKNAALAVPDTRYSDEEVPLSPEDEPDENFGAKMRGKERIKPGRKMQTVDKITQSDKFKGATEMNIVRKALEEISETRMLLNVEISQLEGRMTANVAHPPSDRLWYGFRETPKIAIKATPQIGDKTIAFSILSDWIEGKVVNLIEKFLVYPNLDDLVIALLSGNELLKGNFTE</sequence>
<dbReference type="PANTHER" id="PTHR13466">
    <property type="entry name" value="TEX2 PROTEIN-RELATED"/>
    <property type="match status" value="1"/>
</dbReference>
<dbReference type="PANTHER" id="PTHR13466:SF0">
    <property type="entry name" value="SMP-LTD DOMAIN-CONTAINING PROTEIN"/>
    <property type="match status" value="1"/>
</dbReference>
<dbReference type="EMBL" id="JAKKPZ010000146">
    <property type="protein sequence ID" value="KAI1700401.1"/>
    <property type="molecule type" value="Genomic_DNA"/>
</dbReference>
<evidence type="ECO:0000256" key="1">
    <source>
        <dbReference type="ARBA" id="ARBA00004586"/>
    </source>
</evidence>
<dbReference type="GO" id="GO:0008289">
    <property type="term" value="F:lipid binding"/>
    <property type="evidence" value="ECO:0007669"/>
    <property type="project" value="UniProtKB-KW"/>
</dbReference>
<feature type="region of interest" description="Disordered" evidence="9">
    <location>
        <begin position="193"/>
        <end position="216"/>
    </location>
</feature>
<feature type="domain" description="SMP-LTD" evidence="10">
    <location>
        <begin position="326"/>
        <end position="606"/>
    </location>
</feature>
<accession>A0AAD4QWF5</accession>
<organism evidence="11 12">
    <name type="scientific">Ditylenchus destructor</name>
    <dbReference type="NCBI Taxonomy" id="166010"/>
    <lineage>
        <taxon>Eukaryota</taxon>
        <taxon>Metazoa</taxon>
        <taxon>Ecdysozoa</taxon>
        <taxon>Nematoda</taxon>
        <taxon>Chromadorea</taxon>
        <taxon>Rhabditida</taxon>
        <taxon>Tylenchina</taxon>
        <taxon>Tylenchomorpha</taxon>
        <taxon>Sphaerularioidea</taxon>
        <taxon>Anguinidae</taxon>
        <taxon>Anguininae</taxon>
        <taxon>Ditylenchus</taxon>
    </lineage>
</organism>
<evidence type="ECO:0000256" key="2">
    <source>
        <dbReference type="ARBA" id="ARBA00022448"/>
    </source>
</evidence>
<evidence type="ECO:0000259" key="10">
    <source>
        <dbReference type="PROSITE" id="PS51847"/>
    </source>
</evidence>
<name>A0AAD4QWF5_9BILA</name>
<feature type="compositionally biased region" description="Acidic residues" evidence="9">
    <location>
        <begin position="463"/>
        <end position="475"/>
    </location>
</feature>
<dbReference type="InterPro" id="IPR031468">
    <property type="entry name" value="SMP_LBD"/>
</dbReference>
<keyword evidence="12" id="KW-1185">Reference proteome</keyword>
<protein>
    <submittedName>
        <fullName evidence="11">Testis-expressed protein 2</fullName>
    </submittedName>
</protein>
<dbReference type="Proteomes" id="UP001201812">
    <property type="component" value="Unassembled WGS sequence"/>
</dbReference>
<comment type="subcellular location">
    <subcellularLocation>
        <location evidence="1">Endoplasmic reticulum membrane</location>
    </subcellularLocation>
</comment>
<evidence type="ECO:0000313" key="11">
    <source>
        <dbReference type="EMBL" id="KAI1700401.1"/>
    </source>
</evidence>
<evidence type="ECO:0000256" key="3">
    <source>
        <dbReference type="ARBA" id="ARBA00022692"/>
    </source>
</evidence>
<evidence type="ECO:0000256" key="9">
    <source>
        <dbReference type="SAM" id="MobiDB-lite"/>
    </source>
</evidence>
<keyword evidence="3" id="KW-0812">Transmembrane</keyword>
<dbReference type="PROSITE" id="PS51847">
    <property type="entry name" value="SMP"/>
    <property type="match status" value="1"/>
</dbReference>
<keyword evidence="8" id="KW-0472">Membrane</keyword>
<keyword evidence="7" id="KW-0446">Lipid-binding</keyword>
<dbReference type="CDD" id="cd21675">
    <property type="entry name" value="SMP_TEX2"/>
    <property type="match status" value="1"/>
</dbReference>
<dbReference type="GO" id="GO:0005789">
    <property type="term" value="C:endoplasmic reticulum membrane"/>
    <property type="evidence" value="ECO:0007669"/>
    <property type="project" value="UniProtKB-SubCell"/>
</dbReference>
<proteinExistence type="predicted"/>
<evidence type="ECO:0000256" key="4">
    <source>
        <dbReference type="ARBA" id="ARBA00022824"/>
    </source>
</evidence>
<feature type="region of interest" description="Disordered" evidence="9">
    <location>
        <begin position="459"/>
        <end position="478"/>
    </location>
</feature>
<feature type="region of interest" description="Disordered" evidence="9">
    <location>
        <begin position="52"/>
        <end position="71"/>
    </location>
</feature>
<dbReference type="AlphaFoldDB" id="A0AAD4QWF5"/>
<keyword evidence="6" id="KW-0445">Lipid transport</keyword>